<feature type="region of interest" description="Disordered" evidence="2">
    <location>
        <begin position="36"/>
        <end position="63"/>
    </location>
</feature>
<dbReference type="KEGG" id="abe:ARB_07346"/>
<accession>D4ASY2</accession>
<dbReference type="eggNOG" id="ENOG502S42R">
    <property type="taxonomic scope" value="Eukaryota"/>
</dbReference>
<comment type="caution">
    <text evidence="4">The sequence shown here is derived from an EMBL/GenBank/DDBJ whole genome shotgun (WGS) entry which is preliminary data.</text>
</comment>
<dbReference type="GO" id="GO:0034501">
    <property type="term" value="P:protein localization to kinetochore"/>
    <property type="evidence" value="ECO:0007669"/>
    <property type="project" value="InterPro"/>
</dbReference>
<dbReference type="InterPro" id="IPR048781">
    <property type="entry name" value="Sos7_CC"/>
</dbReference>
<name>D4ASY2_ARTBC</name>
<reference evidence="5" key="1">
    <citation type="journal article" date="2011" name="Genome Biol.">
        <title>Comparative and functional genomics provide insights into the pathogenicity of dermatophytic fungi.</title>
        <authorList>
            <person name="Burmester A."/>
            <person name="Shelest E."/>
            <person name="Gloeckner G."/>
            <person name="Heddergott C."/>
            <person name="Schindler S."/>
            <person name="Staib P."/>
            <person name="Heidel A."/>
            <person name="Felder M."/>
            <person name="Petzold A."/>
            <person name="Szafranski K."/>
            <person name="Feuermann M."/>
            <person name="Pedruzzi I."/>
            <person name="Priebe S."/>
            <person name="Groth M."/>
            <person name="Winkler R."/>
            <person name="Li W."/>
            <person name="Kniemeyer O."/>
            <person name="Schroeckh V."/>
            <person name="Hertweck C."/>
            <person name="Hube B."/>
            <person name="White T.C."/>
            <person name="Platzer M."/>
            <person name="Guthke R."/>
            <person name="Heitman J."/>
            <person name="Woestemeyer J."/>
            <person name="Zipfel P.F."/>
            <person name="Monod M."/>
            <person name="Brakhage A.A."/>
        </authorList>
    </citation>
    <scope>NUCLEOTIDE SEQUENCE [LARGE SCALE GENOMIC DNA]</scope>
    <source>
        <strain evidence="5">ATCC MYA-4681 / CBS 112371</strain>
    </source>
</reference>
<proteinExistence type="predicted"/>
<organism evidence="4 5">
    <name type="scientific">Arthroderma benhamiae (strain ATCC MYA-4681 / CBS 112371)</name>
    <name type="common">Trichophyton mentagrophytes</name>
    <dbReference type="NCBI Taxonomy" id="663331"/>
    <lineage>
        <taxon>Eukaryota</taxon>
        <taxon>Fungi</taxon>
        <taxon>Dikarya</taxon>
        <taxon>Ascomycota</taxon>
        <taxon>Pezizomycotina</taxon>
        <taxon>Eurotiomycetes</taxon>
        <taxon>Eurotiomycetidae</taxon>
        <taxon>Onygenales</taxon>
        <taxon>Arthrodermataceae</taxon>
        <taxon>Trichophyton</taxon>
    </lineage>
</organism>
<dbReference type="GO" id="GO:0000776">
    <property type="term" value="C:kinetochore"/>
    <property type="evidence" value="ECO:0007669"/>
    <property type="project" value="InterPro"/>
</dbReference>
<evidence type="ECO:0000313" key="5">
    <source>
        <dbReference type="Proteomes" id="UP000008866"/>
    </source>
</evidence>
<feature type="coiled-coil region" evidence="1">
    <location>
        <begin position="243"/>
        <end position="289"/>
    </location>
</feature>
<feature type="domain" description="Kinetochore protein Sos7 coiled-coil" evidence="3">
    <location>
        <begin position="76"/>
        <end position="148"/>
    </location>
</feature>
<dbReference type="Pfam" id="PF20882">
    <property type="entry name" value="Sos7"/>
    <property type="match status" value="1"/>
</dbReference>
<dbReference type="STRING" id="663331.D4ASY2"/>
<dbReference type="Proteomes" id="UP000008866">
    <property type="component" value="Unassembled WGS sequence"/>
</dbReference>
<dbReference type="RefSeq" id="XP_003014785.1">
    <property type="nucleotide sequence ID" value="XM_003014739.1"/>
</dbReference>
<dbReference type="PANTHER" id="PTHR37329:SF1">
    <property type="entry name" value="KINETOCHORE PROTEIN SOS7"/>
    <property type="match status" value="1"/>
</dbReference>
<dbReference type="PANTHER" id="PTHR37329">
    <property type="entry name" value="KINETOCHORE PROTEIN SOS7"/>
    <property type="match status" value="1"/>
</dbReference>
<dbReference type="OMA" id="RIMIEEM"/>
<dbReference type="HOGENOM" id="CLU_060160_0_0_1"/>
<evidence type="ECO:0000313" key="4">
    <source>
        <dbReference type="EMBL" id="EFE33882.1"/>
    </source>
</evidence>
<evidence type="ECO:0000256" key="2">
    <source>
        <dbReference type="SAM" id="MobiDB-lite"/>
    </source>
</evidence>
<dbReference type="InterPro" id="IPR037475">
    <property type="entry name" value="Sos7"/>
</dbReference>
<evidence type="ECO:0000256" key="1">
    <source>
        <dbReference type="SAM" id="Coils"/>
    </source>
</evidence>
<evidence type="ECO:0000259" key="3">
    <source>
        <dbReference type="Pfam" id="PF20882"/>
    </source>
</evidence>
<feature type="coiled-coil region" evidence="1">
    <location>
        <begin position="104"/>
        <end position="142"/>
    </location>
</feature>
<keyword evidence="1" id="KW-0175">Coiled coil</keyword>
<dbReference type="AlphaFoldDB" id="D4ASY2"/>
<gene>
    <name evidence="4" type="ORF">ARB_07346</name>
</gene>
<keyword evidence="5" id="KW-1185">Reference proteome</keyword>
<dbReference type="EMBL" id="ABSU01000008">
    <property type="protein sequence ID" value="EFE33882.1"/>
    <property type="molecule type" value="Genomic_DNA"/>
</dbReference>
<dbReference type="GO" id="GO:0051315">
    <property type="term" value="P:attachment of mitotic spindle microtubules to kinetochore"/>
    <property type="evidence" value="ECO:0007669"/>
    <property type="project" value="TreeGrafter"/>
</dbReference>
<sequence length="304" mass="33811">MVDTAYSDALAQIQALDKQIPADTLAIIRISEPIGTSDGNATSERSPSKRTSDVSTDAYDNPTPATLEADLTHYKELFSKLRFSYLEQVTKEKFLRAIVGDPPLVVAHSDNVELEAELAQIKEELQRRKEEVRISVEEMEKMSRDLAKSKGTHLCSSLKPGTIKLIIPIYHRTTQLSELPASISNLEETVSRLRDAQSAQLQERSSLSPSQNLPLEATLRLLANKDAELTSLKRTLASSETALVRKTGETEALERELAVLEKKRNEVVAQAKEAQRRKLQGESDGLEEMGRWYAGAEQILKSLV</sequence>
<protein>
    <recommendedName>
        <fullName evidence="3">Kinetochore protein Sos7 coiled-coil domain-containing protein</fullName>
    </recommendedName>
</protein>
<dbReference type="GeneID" id="9520322"/>